<dbReference type="NCBIfam" id="TIGR04057">
    <property type="entry name" value="SusC_RagA_signa"/>
    <property type="match status" value="1"/>
</dbReference>
<dbReference type="SUPFAM" id="SSF49464">
    <property type="entry name" value="Carboxypeptidase regulatory domain-like"/>
    <property type="match status" value="1"/>
</dbReference>
<dbReference type="OrthoDB" id="9768177at2"/>
<evidence type="ECO:0000313" key="11">
    <source>
        <dbReference type="Proteomes" id="UP000253410"/>
    </source>
</evidence>
<evidence type="ECO:0000256" key="5">
    <source>
        <dbReference type="ARBA" id="ARBA00023136"/>
    </source>
</evidence>
<dbReference type="PROSITE" id="PS52016">
    <property type="entry name" value="TONB_DEPENDENT_REC_3"/>
    <property type="match status" value="1"/>
</dbReference>
<comment type="similarity">
    <text evidence="7">Belongs to the TonB-dependent receptor family.</text>
</comment>
<gene>
    <name evidence="10" type="ORF">DF182_18955</name>
</gene>
<feature type="domain" description="Outer membrane protein beta-barrel" evidence="9">
    <location>
        <begin position="773"/>
        <end position="883"/>
    </location>
</feature>
<keyword evidence="2 7" id="KW-0813">Transport</keyword>
<keyword evidence="4 7" id="KW-0812">Transmembrane</keyword>
<dbReference type="InterPro" id="IPR037066">
    <property type="entry name" value="Plug_dom_sf"/>
</dbReference>
<name>A0A365XQK9_9BACT</name>
<dbReference type="NCBIfam" id="TIGR04056">
    <property type="entry name" value="OMP_RagA_SusC"/>
    <property type="match status" value="1"/>
</dbReference>
<evidence type="ECO:0000259" key="8">
    <source>
        <dbReference type="Pfam" id="PF07715"/>
    </source>
</evidence>
<evidence type="ECO:0000259" key="9">
    <source>
        <dbReference type="Pfam" id="PF14905"/>
    </source>
</evidence>
<comment type="subcellular location">
    <subcellularLocation>
        <location evidence="1 7">Cell outer membrane</location>
        <topology evidence="1 7">Multi-pass membrane protein</topology>
    </subcellularLocation>
</comment>
<dbReference type="AlphaFoldDB" id="A0A365XQK9"/>
<evidence type="ECO:0000256" key="4">
    <source>
        <dbReference type="ARBA" id="ARBA00022692"/>
    </source>
</evidence>
<proteinExistence type="inferred from homology"/>
<sequence length="1105" mass="120856">MYLRRDTCANKPRLFIKKQVVKDGLRHANGDTFSIEHVIAACISQARDTYSQILSTIFKYQLLTKKKASMKKNLRLMKVCAVTGIALTSILADNAYAKAAGYTYAPTASFRSILQEREISGTVRDSKGLPLPGVSVQIKGATKGAQTNASGQYHLSAKAGDVLVFSSIGFTPREVTVGTSASVDVKLEENVKGLNELVVTALGVKKTAKSLTYSTQRLGGEELTTAKDANLMNSISGKAAGITVSRSGSGVGGSVKVTLRGNKSAQSTNQPLYVIDGIPMTNYSTQQPNSTWGGNGTITFAPGRDGGDGISNLNPDDVESVSVLKGASASALYGSQAANGVILITTKKGKAGVAKVEFSSGFTLDKIAYKPKLQNSYGATKDGATQSWGPEITNAHDNVSDFFRTGNTWINSINFTAGNERAQTYFSYANTSANGIMPGNDLNRHNFSFRETAKLLNDKLTLDGNVNIVTQKLDNGPVTGLYFNPLTGLYLFPRGRDLSPYQNYTKFDPIRQIDLQNWPFNEDVQQNPYWIVNKNTSQARRNRTLFNASAKYDIADWLYVQARGNMDRTNDTYDGQFYAGTHGVLSGPNGRYIMSDLTTTQFYGDLIVNANRHFGNFKLNALVGTSINDTRTKGMNGDSFNGDLYVANFFTLQNMTAGSQIQTVPENHSQLQAVFGNVNLSYKDLVFLDLSGRNDWSSNLAFTGNGSYFYPSAGLSFMLHQLLNLPEPVSYAKLRGSYAAVGNTVPWYVTNPLNRLGNVGGTFVFNNQAPFKELKPEKTKSLEIGTEWRFLQDRLNFDFTYYKTNTTNQYFQIAVPPGTGYSFRFINAGNIQNTGFEVVLGYNVIKTDKFRWNTSINYSQNRNKVIELADNIDQFILTPQGSNTFASIIAKGGSYGDIYGKVLKRDESGRVIIGKDGPLVSSSLEFVGNPNPKWQGGWSNNFSYKDFTLSFLIDGKFGGKVMSMTEAVLDKYGVSERTGEGRKNGGVAINGVSDDTKQPITQIDAAKWYGTIGGRDGVSGEYMYDATVVRFRELSLGYAVPSSVLRHGFVKNLRFSLVGRNLFYISKKAPFDPEISMSTANGLSGVDMFALPATRSFGFNLNVGF</sequence>
<accession>A0A365XQK9</accession>
<dbReference type="InterPro" id="IPR039426">
    <property type="entry name" value="TonB-dep_rcpt-like"/>
</dbReference>
<dbReference type="InterPro" id="IPR008969">
    <property type="entry name" value="CarboxyPept-like_regulatory"/>
</dbReference>
<dbReference type="Pfam" id="PF13715">
    <property type="entry name" value="CarbopepD_reg_2"/>
    <property type="match status" value="1"/>
</dbReference>
<dbReference type="Pfam" id="PF14905">
    <property type="entry name" value="OMP_b-brl_3"/>
    <property type="match status" value="1"/>
</dbReference>
<dbReference type="InterPro" id="IPR023996">
    <property type="entry name" value="TonB-dep_OMP_SusC/RagA"/>
</dbReference>
<reference evidence="10 11" key="1">
    <citation type="submission" date="2018-05" db="EMBL/GenBank/DDBJ databases">
        <title>Chitinophaga sp. K3CV102501T nov., isolated from isolated from a monsoon evergreen broad-leaved forest soil.</title>
        <authorList>
            <person name="Lv Y."/>
        </authorList>
    </citation>
    <scope>NUCLEOTIDE SEQUENCE [LARGE SCALE GENOMIC DNA]</scope>
    <source>
        <strain evidence="10 11">GDMCC 1.1325</strain>
    </source>
</reference>
<comment type="caution">
    <text evidence="10">The sequence shown here is derived from an EMBL/GenBank/DDBJ whole genome shotgun (WGS) entry which is preliminary data.</text>
</comment>
<evidence type="ECO:0000256" key="1">
    <source>
        <dbReference type="ARBA" id="ARBA00004571"/>
    </source>
</evidence>
<dbReference type="InterPro" id="IPR012910">
    <property type="entry name" value="Plug_dom"/>
</dbReference>
<organism evidence="10 11">
    <name type="scientific">Chitinophaga flava</name>
    <dbReference type="NCBI Taxonomy" id="2259036"/>
    <lineage>
        <taxon>Bacteria</taxon>
        <taxon>Pseudomonadati</taxon>
        <taxon>Bacteroidota</taxon>
        <taxon>Chitinophagia</taxon>
        <taxon>Chitinophagales</taxon>
        <taxon>Chitinophagaceae</taxon>
        <taxon>Chitinophaga</taxon>
    </lineage>
</organism>
<keyword evidence="3 7" id="KW-1134">Transmembrane beta strand</keyword>
<evidence type="ECO:0000256" key="2">
    <source>
        <dbReference type="ARBA" id="ARBA00022448"/>
    </source>
</evidence>
<dbReference type="SUPFAM" id="SSF56935">
    <property type="entry name" value="Porins"/>
    <property type="match status" value="1"/>
</dbReference>
<dbReference type="InterPro" id="IPR023997">
    <property type="entry name" value="TonB-dep_OMP_SusC/RagA_CS"/>
</dbReference>
<evidence type="ECO:0000256" key="3">
    <source>
        <dbReference type="ARBA" id="ARBA00022452"/>
    </source>
</evidence>
<keyword evidence="11" id="KW-1185">Reference proteome</keyword>
<dbReference type="InterPro" id="IPR036942">
    <property type="entry name" value="Beta-barrel_TonB_sf"/>
</dbReference>
<protein>
    <submittedName>
        <fullName evidence="10">SusC/RagA family TonB-linked outer membrane protein</fullName>
    </submittedName>
</protein>
<evidence type="ECO:0000256" key="7">
    <source>
        <dbReference type="PROSITE-ProRule" id="PRU01360"/>
    </source>
</evidence>
<keyword evidence="6 7" id="KW-0998">Cell outer membrane</keyword>
<dbReference type="EMBL" id="QFFJ01000002">
    <property type="protein sequence ID" value="RBL88649.1"/>
    <property type="molecule type" value="Genomic_DNA"/>
</dbReference>
<dbReference type="InterPro" id="IPR041700">
    <property type="entry name" value="OMP_b-brl_3"/>
</dbReference>
<dbReference type="Pfam" id="PF07715">
    <property type="entry name" value="Plug"/>
    <property type="match status" value="1"/>
</dbReference>
<dbReference type="Gene3D" id="2.40.170.20">
    <property type="entry name" value="TonB-dependent receptor, beta-barrel domain"/>
    <property type="match status" value="1"/>
</dbReference>
<feature type="domain" description="TonB-dependent receptor plug" evidence="8">
    <location>
        <begin position="209"/>
        <end position="341"/>
    </location>
</feature>
<dbReference type="GO" id="GO:0009279">
    <property type="term" value="C:cell outer membrane"/>
    <property type="evidence" value="ECO:0007669"/>
    <property type="project" value="UniProtKB-SubCell"/>
</dbReference>
<evidence type="ECO:0000256" key="6">
    <source>
        <dbReference type="ARBA" id="ARBA00023237"/>
    </source>
</evidence>
<dbReference type="Proteomes" id="UP000253410">
    <property type="component" value="Unassembled WGS sequence"/>
</dbReference>
<dbReference type="Gene3D" id="2.170.130.10">
    <property type="entry name" value="TonB-dependent receptor, plug domain"/>
    <property type="match status" value="1"/>
</dbReference>
<dbReference type="Gene3D" id="2.60.40.1120">
    <property type="entry name" value="Carboxypeptidase-like, regulatory domain"/>
    <property type="match status" value="1"/>
</dbReference>
<keyword evidence="5 7" id="KW-0472">Membrane</keyword>
<evidence type="ECO:0000313" key="10">
    <source>
        <dbReference type="EMBL" id="RBL88649.1"/>
    </source>
</evidence>